<proteinExistence type="predicted"/>
<evidence type="ECO:0000313" key="4">
    <source>
        <dbReference type="Proteomes" id="UP001596150"/>
    </source>
</evidence>
<dbReference type="Proteomes" id="UP001596150">
    <property type="component" value="Unassembled WGS sequence"/>
</dbReference>
<feature type="region of interest" description="Disordered" evidence="1">
    <location>
        <begin position="311"/>
        <end position="337"/>
    </location>
</feature>
<dbReference type="EMBL" id="JBHSML010000001">
    <property type="protein sequence ID" value="MFC5514212.1"/>
    <property type="molecule type" value="Genomic_DNA"/>
</dbReference>
<feature type="compositionally biased region" description="Low complexity" evidence="1">
    <location>
        <begin position="63"/>
        <end position="73"/>
    </location>
</feature>
<dbReference type="Gene3D" id="3.40.50.1110">
    <property type="entry name" value="SGNH hydrolase"/>
    <property type="match status" value="1"/>
</dbReference>
<dbReference type="SUPFAM" id="SSF52266">
    <property type="entry name" value="SGNH hydrolase"/>
    <property type="match status" value="1"/>
</dbReference>
<feature type="compositionally biased region" description="Basic and acidic residues" evidence="1">
    <location>
        <begin position="48"/>
        <end position="62"/>
    </location>
</feature>
<reference evidence="4" key="1">
    <citation type="journal article" date="2019" name="Int. J. Syst. Evol. Microbiol.">
        <title>The Global Catalogue of Microorganisms (GCM) 10K type strain sequencing project: providing services to taxonomists for standard genome sequencing and annotation.</title>
        <authorList>
            <consortium name="The Broad Institute Genomics Platform"/>
            <consortium name="The Broad Institute Genome Sequencing Center for Infectious Disease"/>
            <person name="Wu L."/>
            <person name="Ma J."/>
        </authorList>
    </citation>
    <scope>NUCLEOTIDE SEQUENCE [LARGE SCALE GENOMIC DNA]</scope>
    <source>
        <strain evidence="4">KACC 12633</strain>
    </source>
</reference>
<dbReference type="RefSeq" id="WP_266344839.1">
    <property type="nucleotide sequence ID" value="NZ_JAPKNH010000006.1"/>
</dbReference>
<evidence type="ECO:0000256" key="1">
    <source>
        <dbReference type="SAM" id="MobiDB-lite"/>
    </source>
</evidence>
<organism evidence="3 4">
    <name type="scientific">Kaistia terrae</name>
    <dbReference type="NCBI Taxonomy" id="537017"/>
    <lineage>
        <taxon>Bacteria</taxon>
        <taxon>Pseudomonadati</taxon>
        <taxon>Pseudomonadota</taxon>
        <taxon>Alphaproteobacteria</taxon>
        <taxon>Hyphomicrobiales</taxon>
        <taxon>Kaistiaceae</taxon>
        <taxon>Kaistia</taxon>
    </lineage>
</organism>
<name>A0ABW0PR80_9HYPH</name>
<comment type="caution">
    <text evidence="3">The sequence shown here is derived from an EMBL/GenBank/DDBJ whole genome shotgun (WGS) entry which is preliminary data.</text>
</comment>
<dbReference type="InterPro" id="IPR036514">
    <property type="entry name" value="SGNH_hydro_sf"/>
</dbReference>
<gene>
    <name evidence="3" type="ORF">ACFPP9_00395</name>
</gene>
<keyword evidence="4" id="KW-1185">Reference proteome</keyword>
<feature type="region of interest" description="Disordered" evidence="1">
    <location>
        <begin position="41"/>
        <end position="98"/>
    </location>
</feature>
<dbReference type="InterPro" id="IPR007407">
    <property type="entry name" value="DUF459"/>
</dbReference>
<dbReference type="CDD" id="cd01829">
    <property type="entry name" value="SGNH_hydrolase_peri2"/>
    <property type="match status" value="1"/>
</dbReference>
<accession>A0ABW0PR80</accession>
<feature type="signal peptide" evidence="2">
    <location>
        <begin position="1"/>
        <end position="22"/>
    </location>
</feature>
<keyword evidence="2" id="KW-0732">Signal</keyword>
<feature type="compositionally biased region" description="Basic and acidic residues" evidence="1">
    <location>
        <begin position="389"/>
        <end position="399"/>
    </location>
</feature>
<evidence type="ECO:0000256" key="2">
    <source>
        <dbReference type="SAM" id="SignalP"/>
    </source>
</evidence>
<feature type="chain" id="PRO_5045967560" evidence="2">
    <location>
        <begin position="23"/>
        <end position="433"/>
    </location>
</feature>
<sequence>MLVRFFRACVAVFLVSVALVGAVEPAAAQFRSGGPGGFLDRLFGIERPPPEDMRLPPRDVGRQRPPSARRQQQTDGQAPAVRKKRPATPSEPIYPTLAIQPKNPDARKVLVVGDFVAAGLAWGLDQAFAEEPRLTVIDRADGSSGFVRDDYFNWSAKISEVLEAEKPDMIVVLIGANDRQQIKTPDGRFEPGSDEWKKAYQQRVERFLLALRTYGKPVYWVGAPPLRSSDASVDMAQLNTLFKQRAEAVGAHFIDVWDGFADENGKFISRGPDVEGQTRTLRMNDGINFSRAGKRKLAFFVERDIRQDSGMGLPMSSLAPTNPNATMEIGPDGKERQVGPVLSLTDVEPGAADAKLAGAAGTAGPAPAADSTQYKLTVKGQAPAAQPGRVDDFAWKPPRDEDDSADNSHSIVDGIVILPAPTAAMPSRAGTVE</sequence>
<protein>
    <submittedName>
        <fullName evidence="3">DUF459 domain-containing protein</fullName>
    </submittedName>
</protein>
<evidence type="ECO:0000313" key="3">
    <source>
        <dbReference type="EMBL" id="MFC5514212.1"/>
    </source>
</evidence>
<feature type="region of interest" description="Disordered" evidence="1">
    <location>
        <begin position="380"/>
        <end position="410"/>
    </location>
</feature>
<dbReference type="Pfam" id="PF04311">
    <property type="entry name" value="DUF459"/>
    <property type="match status" value="1"/>
</dbReference>